<evidence type="ECO:0000313" key="1">
    <source>
        <dbReference type="EMBL" id="GAH97425.1"/>
    </source>
</evidence>
<organism evidence="1">
    <name type="scientific">marine sediment metagenome</name>
    <dbReference type="NCBI Taxonomy" id="412755"/>
    <lineage>
        <taxon>unclassified sequences</taxon>
        <taxon>metagenomes</taxon>
        <taxon>ecological metagenomes</taxon>
    </lineage>
</organism>
<sequence>MRMIDLDRKCSVKILAMYLKPSEARQLFFELSKLLEDPEANKHFHVCEDMSREISCSIITEKKLANLKRYNKLEQQVLSEE</sequence>
<gene>
    <name evidence="1" type="ORF">S06H3_07226</name>
</gene>
<accession>X1KUV9</accession>
<reference evidence="1" key="1">
    <citation type="journal article" date="2014" name="Front. Microbiol.">
        <title>High frequency of phylogenetically diverse reductive dehalogenase-homologous genes in deep subseafloor sedimentary metagenomes.</title>
        <authorList>
            <person name="Kawai M."/>
            <person name="Futagami T."/>
            <person name="Toyoda A."/>
            <person name="Takaki Y."/>
            <person name="Nishi S."/>
            <person name="Hori S."/>
            <person name="Arai W."/>
            <person name="Tsubouchi T."/>
            <person name="Morono Y."/>
            <person name="Uchiyama I."/>
            <person name="Ito T."/>
            <person name="Fujiyama A."/>
            <person name="Inagaki F."/>
            <person name="Takami H."/>
        </authorList>
    </citation>
    <scope>NUCLEOTIDE SEQUENCE</scope>
    <source>
        <strain evidence="1">Expedition CK06-06</strain>
    </source>
</reference>
<dbReference type="EMBL" id="BARV01002905">
    <property type="protein sequence ID" value="GAH97425.1"/>
    <property type="molecule type" value="Genomic_DNA"/>
</dbReference>
<proteinExistence type="predicted"/>
<name>X1KUV9_9ZZZZ</name>
<dbReference type="AlphaFoldDB" id="X1KUV9"/>
<protein>
    <submittedName>
        <fullName evidence="1">Uncharacterized protein</fullName>
    </submittedName>
</protein>
<comment type="caution">
    <text evidence="1">The sequence shown here is derived from an EMBL/GenBank/DDBJ whole genome shotgun (WGS) entry which is preliminary data.</text>
</comment>